<evidence type="ECO:0000313" key="3">
    <source>
        <dbReference type="EMBL" id="CCE73035.1"/>
    </source>
</evidence>
<keyword evidence="1" id="KW-0472">Membrane</keyword>
<name>G8YSY4_PICSO</name>
<evidence type="ECO:0000256" key="1">
    <source>
        <dbReference type="SAM" id="Phobius"/>
    </source>
</evidence>
<sequence length="195" mass="21448">MYERYFQIAYLLLLSISSFAAYLEDVRLALIMLNMINFTYFIAWRPRRTNDIWESCVSGVGFLASTAFVIASNASSYSTKNDCSLSPVNSVTVNGNTVFWRGESQGSCSTSAELDIIGGALEKWLRDENDGEICAFQCVKGTHGGAYNGYWSFGTDYNFVKNTVCGTGTMTFESCDSGGNGDPNIYKRGTVDGLF</sequence>
<accession>G8YSY4</accession>
<dbReference type="InParanoid" id="G8YSY4"/>
<dbReference type="EMBL" id="FO082058">
    <property type="protein sequence ID" value="CCE73035.1"/>
    <property type="molecule type" value="Genomic_DNA"/>
</dbReference>
<feature type="transmembrane region" description="Helical" evidence="1">
    <location>
        <begin position="6"/>
        <end position="23"/>
    </location>
</feature>
<keyword evidence="4" id="KW-1185">Reference proteome</keyword>
<dbReference type="AlphaFoldDB" id="G8YSY4"/>
<feature type="transmembrane region" description="Helical" evidence="1">
    <location>
        <begin position="28"/>
        <end position="46"/>
    </location>
</feature>
<protein>
    <submittedName>
        <fullName evidence="3">Piso0_000046 protein</fullName>
    </submittedName>
</protein>
<feature type="domain" description="Secreted protein CSS2 C-terminal" evidence="2">
    <location>
        <begin position="53"/>
        <end position="160"/>
    </location>
</feature>
<dbReference type="InterPro" id="IPR046624">
    <property type="entry name" value="CSS2_C"/>
</dbReference>
<keyword evidence="1" id="KW-1133">Transmembrane helix</keyword>
<dbReference type="Pfam" id="PF20521">
    <property type="entry name" value="DUF6736"/>
    <property type="match status" value="1"/>
</dbReference>
<keyword evidence="1" id="KW-0812">Transmembrane</keyword>
<proteinExistence type="predicted"/>
<dbReference type="OrthoDB" id="5059029at2759"/>
<organism evidence="3 4">
    <name type="scientific">Pichia sorbitophila (strain ATCC MYA-4447 / BCRC 22081 / CBS 7064 / NBRC 10061 / NRRL Y-12695)</name>
    <name type="common">Hybrid yeast</name>
    <dbReference type="NCBI Taxonomy" id="559304"/>
    <lineage>
        <taxon>Eukaryota</taxon>
        <taxon>Fungi</taxon>
        <taxon>Dikarya</taxon>
        <taxon>Ascomycota</taxon>
        <taxon>Saccharomycotina</taxon>
        <taxon>Pichiomycetes</taxon>
        <taxon>Debaryomycetaceae</taxon>
        <taxon>Millerozyma</taxon>
    </lineage>
</organism>
<evidence type="ECO:0000259" key="2">
    <source>
        <dbReference type="Pfam" id="PF20521"/>
    </source>
</evidence>
<dbReference type="HOGENOM" id="CLU_1396827_0_0_1"/>
<gene>
    <name evidence="3" type="primary">Piso0_000046</name>
    <name evidence="3" type="ORF">GNLVRS01_PISO0B01013g</name>
</gene>
<reference evidence="3 4" key="1">
    <citation type="journal article" date="2012" name="G3 (Bethesda)">
        <title>Pichia sorbitophila, an interspecies yeast hybrid reveals early steps of genome resolution following polyploidization.</title>
        <authorList>
            <person name="Leh Louis V."/>
            <person name="Despons L."/>
            <person name="Friedrich A."/>
            <person name="Martin T."/>
            <person name="Durrens P."/>
            <person name="Casaregola S."/>
            <person name="Neuveglise C."/>
            <person name="Fairhead C."/>
            <person name="Marck C."/>
            <person name="Cruz J.A."/>
            <person name="Straub M.L."/>
            <person name="Kugler V."/>
            <person name="Sacerdot C."/>
            <person name="Uzunov Z."/>
            <person name="Thierry A."/>
            <person name="Weiss S."/>
            <person name="Bleykasten C."/>
            <person name="De Montigny J."/>
            <person name="Jacques N."/>
            <person name="Jung P."/>
            <person name="Lemaire M."/>
            <person name="Mallet S."/>
            <person name="Morel G."/>
            <person name="Richard G.F."/>
            <person name="Sarkar A."/>
            <person name="Savel G."/>
            <person name="Schacherer J."/>
            <person name="Seret M.L."/>
            <person name="Talla E."/>
            <person name="Samson G."/>
            <person name="Jubin C."/>
            <person name="Poulain J."/>
            <person name="Vacherie B."/>
            <person name="Barbe V."/>
            <person name="Pelletier E."/>
            <person name="Sherman D.J."/>
            <person name="Westhof E."/>
            <person name="Weissenbach J."/>
            <person name="Baret P.V."/>
            <person name="Wincker P."/>
            <person name="Gaillardin C."/>
            <person name="Dujon B."/>
            <person name="Souciet J.L."/>
        </authorList>
    </citation>
    <scope>NUCLEOTIDE SEQUENCE [LARGE SCALE GENOMIC DNA]</scope>
    <source>
        <strain evidence="4">ATCC MYA-4447 / BCRC 22081 / CBS 7064 / NBRC 10061 / NRRL Y-12695</strain>
    </source>
</reference>
<evidence type="ECO:0000313" key="4">
    <source>
        <dbReference type="Proteomes" id="UP000005222"/>
    </source>
</evidence>
<dbReference type="Proteomes" id="UP000005222">
    <property type="component" value="Chromosome B"/>
</dbReference>